<organism evidence="6 7">
    <name type="scientific">Mesonia profundi</name>
    <dbReference type="NCBI Taxonomy" id="3070998"/>
    <lineage>
        <taxon>Bacteria</taxon>
        <taxon>Pseudomonadati</taxon>
        <taxon>Bacteroidota</taxon>
        <taxon>Flavobacteriia</taxon>
        <taxon>Flavobacteriales</taxon>
        <taxon>Flavobacteriaceae</taxon>
        <taxon>Mesonia</taxon>
    </lineage>
</organism>
<dbReference type="EMBL" id="JAVHUL010000014">
    <property type="protein sequence ID" value="MDQ7917298.1"/>
    <property type="molecule type" value="Genomic_DNA"/>
</dbReference>
<reference evidence="6 7" key="1">
    <citation type="submission" date="2023-08" db="EMBL/GenBank/DDBJ databases">
        <title>Mesonia sp. MT50, isolated from deep-sea sediment of the Mariana Trench.</title>
        <authorList>
            <person name="Fu H."/>
        </authorList>
    </citation>
    <scope>NUCLEOTIDE SEQUENCE [LARGE SCALE GENOMIC DNA]</scope>
    <source>
        <strain evidence="6 7">MT50</strain>
    </source>
</reference>
<evidence type="ECO:0000256" key="3">
    <source>
        <dbReference type="ARBA" id="ARBA00022827"/>
    </source>
</evidence>
<sequence length="515" mass="58847">MKNNTYDVVVMGSGLGGLVSALILAKEGYKVCVLEKNNQFGGNLQTFVRDKKIFDTGVHYIGGLAKGENLYTYFKYLGIMDKLHIERMHMDHYDTVCIGDDEIEYPHAQGYDNFIKQLSVYFPEEKEALIAYTKKLQEVCENFPMYNLKLGKPYANEPELLSVNAKEYIESVTNNKKLQAVLAGTNFLYAGNEKSPLYVHALSVNSYMQSAWRCIRGGSQIAKHLVKEIRNHGGKVLKYKEVDQFYISEDKQLETISTTSGETYKASYFISNMEPKTTVDLIGKDNLRKAYYKRIKAQENIISSFSIFLVFKKRTVPYHNYNMYYSESLEKVWDGQNYSQESWPEAYMMGMVEDQKNKGFAESLTSISYMHFEEMQPWETSFNTVAEKHDRGESYEAFKATKVEAYLDKLEEKFPNLRASIYSIHTTTPLSYRDYIGSEDGSMYGYVKDAAHPMKSFLAPRTKISNLLLTGQSVNMHGILGVTIGAVLTASEILGLEYIMEKIQSHIEPKEKSNS</sequence>
<keyword evidence="4" id="KW-0521">NADP</keyword>
<keyword evidence="1" id="KW-0285">Flavoprotein</keyword>
<dbReference type="Gene3D" id="3.50.50.60">
    <property type="entry name" value="FAD/NAD(P)-binding domain"/>
    <property type="match status" value="2"/>
</dbReference>
<keyword evidence="5" id="KW-0520">NAD</keyword>
<protein>
    <submittedName>
        <fullName evidence="6">NAD(P)/FAD-dependent oxidoreductase</fullName>
    </submittedName>
</protein>
<dbReference type="InterPro" id="IPR052206">
    <property type="entry name" value="Retinol_saturase"/>
</dbReference>
<dbReference type="InterPro" id="IPR036188">
    <property type="entry name" value="FAD/NAD-bd_sf"/>
</dbReference>
<evidence type="ECO:0000256" key="1">
    <source>
        <dbReference type="ARBA" id="ARBA00022630"/>
    </source>
</evidence>
<accession>A0ABU1A0S0</accession>
<dbReference type="RefSeq" id="WP_308864008.1">
    <property type="nucleotide sequence ID" value="NZ_JAVHUL010000014.1"/>
</dbReference>
<dbReference type="PANTHER" id="PTHR46091">
    <property type="entry name" value="BLR7054 PROTEIN"/>
    <property type="match status" value="1"/>
</dbReference>
<evidence type="ECO:0000313" key="6">
    <source>
        <dbReference type="EMBL" id="MDQ7917298.1"/>
    </source>
</evidence>
<name>A0ABU1A0S0_9FLAO</name>
<gene>
    <name evidence="6" type="ORF">RBU60_06895</name>
</gene>
<proteinExistence type="predicted"/>
<evidence type="ECO:0000256" key="2">
    <source>
        <dbReference type="ARBA" id="ARBA00022729"/>
    </source>
</evidence>
<evidence type="ECO:0000256" key="4">
    <source>
        <dbReference type="ARBA" id="ARBA00022857"/>
    </source>
</evidence>
<comment type="caution">
    <text evidence="6">The sequence shown here is derived from an EMBL/GenBank/DDBJ whole genome shotgun (WGS) entry which is preliminary data.</text>
</comment>
<dbReference type="Pfam" id="PF13450">
    <property type="entry name" value="NAD_binding_8"/>
    <property type="match status" value="1"/>
</dbReference>
<evidence type="ECO:0000256" key="5">
    <source>
        <dbReference type="ARBA" id="ARBA00023027"/>
    </source>
</evidence>
<keyword evidence="7" id="KW-1185">Reference proteome</keyword>
<dbReference type="Proteomes" id="UP001230915">
    <property type="component" value="Unassembled WGS sequence"/>
</dbReference>
<dbReference type="SUPFAM" id="SSF51905">
    <property type="entry name" value="FAD/NAD(P)-binding domain"/>
    <property type="match status" value="1"/>
</dbReference>
<keyword evidence="3" id="KW-0274">FAD</keyword>
<dbReference type="PANTHER" id="PTHR46091:SF3">
    <property type="entry name" value="AMINE OXIDASE DOMAIN-CONTAINING PROTEIN"/>
    <property type="match status" value="1"/>
</dbReference>
<keyword evidence="2" id="KW-0732">Signal</keyword>
<evidence type="ECO:0000313" key="7">
    <source>
        <dbReference type="Proteomes" id="UP001230915"/>
    </source>
</evidence>